<dbReference type="Pfam" id="PF12849">
    <property type="entry name" value="PBP_like_2"/>
    <property type="match status" value="1"/>
</dbReference>
<name>A0ABR4WG63_9GAMM</name>
<evidence type="ECO:0000313" key="3">
    <source>
        <dbReference type="EMBL" id="KGD62322.1"/>
    </source>
</evidence>
<dbReference type="PANTHER" id="PTHR30570:SF1">
    <property type="entry name" value="PHOSPHATE-BINDING PROTEIN PSTS"/>
    <property type="match status" value="1"/>
</dbReference>
<dbReference type="SUPFAM" id="SSF53850">
    <property type="entry name" value="Periplasmic binding protein-like II"/>
    <property type="match status" value="1"/>
</dbReference>
<dbReference type="InterPro" id="IPR024370">
    <property type="entry name" value="PBP_domain"/>
</dbReference>
<feature type="domain" description="PBP" evidence="2">
    <location>
        <begin position="5"/>
        <end position="235"/>
    </location>
</feature>
<gene>
    <name evidence="3" type="ORF">T9A_00613</name>
</gene>
<accession>A0ABR4WG63</accession>
<dbReference type="InterPro" id="IPR050811">
    <property type="entry name" value="Phosphate_ABC_transporter"/>
</dbReference>
<proteinExistence type="predicted"/>
<dbReference type="PANTHER" id="PTHR30570">
    <property type="entry name" value="PERIPLASMIC PHOSPHATE BINDING COMPONENT OF PHOSPHATE ABC TRANSPORTER"/>
    <property type="match status" value="1"/>
</dbReference>
<reference evidence="3 4" key="1">
    <citation type="submission" date="2012-09" db="EMBL/GenBank/DDBJ databases">
        <title>Genome Sequence of alkane-degrading Bacterium Alcanivorax jadensis T9.</title>
        <authorList>
            <person name="Lai Q."/>
            <person name="Shao Z."/>
        </authorList>
    </citation>
    <scope>NUCLEOTIDE SEQUENCE [LARGE SCALE GENOMIC DNA]</scope>
    <source>
        <strain evidence="3 4">T9</strain>
    </source>
</reference>
<evidence type="ECO:0000256" key="1">
    <source>
        <dbReference type="ARBA" id="ARBA00022729"/>
    </source>
</evidence>
<dbReference type="Gene3D" id="3.40.190.10">
    <property type="entry name" value="Periplasmic binding protein-like II"/>
    <property type="match status" value="2"/>
</dbReference>
<dbReference type="EMBL" id="ARXU01000002">
    <property type="protein sequence ID" value="KGD62322.1"/>
    <property type="molecule type" value="Genomic_DNA"/>
</dbReference>
<organism evidence="3 4">
    <name type="scientific">Alcanivorax jadensis T9</name>
    <dbReference type="NCBI Taxonomy" id="1177181"/>
    <lineage>
        <taxon>Bacteria</taxon>
        <taxon>Pseudomonadati</taxon>
        <taxon>Pseudomonadota</taxon>
        <taxon>Gammaproteobacteria</taxon>
        <taxon>Oceanospirillales</taxon>
        <taxon>Alcanivoracaceae</taxon>
        <taxon>Alcanivorax</taxon>
    </lineage>
</organism>
<sequence length="253" mass="26973">MAGCQPATDKLVITGSSTIAPLMAELAERYEAQTGVQVDVQSGGSGRGISDVRQGLADLGMVSRALKQDEQDLTGHVIARDGIALIVHAENPVAPLTRDQVIDIYTGKLDSWSLLGGADRPITVVHKADGRSTQELFLEHFGLDGDQIRADLVIGENQQGIKAVAGDPYAIGYVSIGTAVYEADHGVPLRLLPLQGVPASLATLDQGDYPLSRELNLVSQGELQAQAQALLDFISDPAQAEIYHAYYFLLATR</sequence>
<evidence type="ECO:0000259" key="2">
    <source>
        <dbReference type="Pfam" id="PF12849"/>
    </source>
</evidence>
<evidence type="ECO:0000313" key="4">
    <source>
        <dbReference type="Proteomes" id="UP000029443"/>
    </source>
</evidence>
<protein>
    <submittedName>
        <fullName evidence="3">Phosphate binding protein</fullName>
    </submittedName>
</protein>
<comment type="caution">
    <text evidence="3">The sequence shown here is derived from an EMBL/GenBank/DDBJ whole genome shotgun (WGS) entry which is preliminary data.</text>
</comment>
<keyword evidence="4" id="KW-1185">Reference proteome</keyword>
<dbReference type="Proteomes" id="UP000029443">
    <property type="component" value="Unassembled WGS sequence"/>
</dbReference>
<dbReference type="CDD" id="cd13653">
    <property type="entry name" value="PBP2_phosphate_like_1"/>
    <property type="match status" value="1"/>
</dbReference>
<keyword evidence="1" id="KW-0732">Signal</keyword>